<evidence type="ECO:0000313" key="1">
    <source>
        <dbReference type="EMBL" id="MBP2471160.1"/>
    </source>
</evidence>
<evidence type="ECO:0000313" key="2">
    <source>
        <dbReference type="Proteomes" id="UP001519363"/>
    </source>
</evidence>
<keyword evidence="2" id="KW-1185">Reference proteome</keyword>
<sequence length="151" mass="16644">MHSSCTSTDLDELLQALVDDGFAFRLCGRPPDFTVLVASYDWERYVDLLVLADPGYTVAARAVRHTDLDVLAPGQVVWAYGAEPSATIRALLALPHPEDPAAPRTPISSPWPLTVPERLRRPMRLRLPPPSRADRRRARLSVTLAAGTAHE</sequence>
<dbReference type="RefSeq" id="WP_143342936.1">
    <property type="nucleotide sequence ID" value="NZ_JAGIOO010000001.1"/>
</dbReference>
<dbReference type="EMBL" id="JAGIOO010000001">
    <property type="protein sequence ID" value="MBP2471160.1"/>
    <property type="molecule type" value="Genomic_DNA"/>
</dbReference>
<comment type="caution">
    <text evidence="1">The sequence shown here is derived from an EMBL/GenBank/DDBJ whole genome shotgun (WGS) entry which is preliminary data.</text>
</comment>
<name>A0ABS5A609_9PSEU</name>
<accession>A0ABS5A609</accession>
<organism evidence="1 2">
    <name type="scientific">Crossiella equi</name>
    <dbReference type="NCBI Taxonomy" id="130796"/>
    <lineage>
        <taxon>Bacteria</taxon>
        <taxon>Bacillati</taxon>
        <taxon>Actinomycetota</taxon>
        <taxon>Actinomycetes</taxon>
        <taxon>Pseudonocardiales</taxon>
        <taxon>Pseudonocardiaceae</taxon>
        <taxon>Crossiella</taxon>
    </lineage>
</organism>
<gene>
    <name evidence="1" type="ORF">JOF53_000032</name>
</gene>
<proteinExistence type="predicted"/>
<protein>
    <submittedName>
        <fullName evidence="1">Uncharacterized protein</fullName>
    </submittedName>
</protein>
<dbReference type="Proteomes" id="UP001519363">
    <property type="component" value="Unassembled WGS sequence"/>
</dbReference>
<reference evidence="1 2" key="1">
    <citation type="submission" date="2021-03" db="EMBL/GenBank/DDBJ databases">
        <title>Sequencing the genomes of 1000 actinobacteria strains.</title>
        <authorList>
            <person name="Klenk H.-P."/>
        </authorList>
    </citation>
    <scope>NUCLEOTIDE SEQUENCE [LARGE SCALE GENOMIC DNA]</scope>
    <source>
        <strain evidence="1 2">DSM 44580</strain>
    </source>
</reference>